<evidence type="ECO:0000313" key="4">
    <source>
        <dbReference type="EMBL" id="CAI2369035.1"/>
    </source>
</evidence>
<dbReference type="EMBL" id="CAMPGE010010183">
    <property type="protein sequence ID" value="CAI2369035.1"/>
    <property type="molecule type" value="Genomic_DNA"/>
</dbReference>
<keyword evidence="1" id="KW-0195">Cyclin</keyword>
<comment type="caution">
    <text evidence="4">The sequence shown here is derived from an EMBL/GenBank/DDBJ whole genome shotgun (WGS) entry which is preliminary data.</text>
</comment>
<dbReference type="Gene3D" id="1.10.472.10">
    <property type="entry name" value="Cyclin-like"/>
    <property type="match status" value="2"/>
</dbReference>
<proteinExistence type="inferred from homology"/>
<organism evidence="4 5">
    <name type="scientific">Euplotes crassus</name>
    <dbReference type="NCBI Taxonomy" id="5936"/>
    <lineage>
        <taxon>Eukaryota</taxon>
        <taxon>Sar</taxon>
        <taxon>Alveolata</taxon>
        <taxon>Ciliophora</taxon>
        <taxon>Intramacronucleata</taxon>
        <taxon>Spirotrichea</taxon>
        <taxon>Hypotrichia</taxon>
        <taxon>Euplotida</taxon>
        <taxon>Euplotidae</taxon>
        <taxon>Moneuplotes</taxon>
    </lineage>
</organism>
<feature type="domain" description="Cyclin-like" evidence="3">
    <location>
        <begin position="152"/>
        <end position="239"/>
    </location>
</feature>
<dbReference type="Pfam" id="PF00134">
    <property type="entry name" value="Cyclin_N"/>
    <property type="match status" value="1"/>
</dbReference>
<dbReference type="SMART" id="SM00385">
    <property type="entry name" value="CYCLIN"/>
    <property type="match status" value="1"/>
</dbReference>
<name>A0AAD1ULI7_EUPCR</name>
<keyword evidence="5" id="KW-1185">Reference proteome</keyword>
<gene>
    <name evidence="4" type="ORF">ECRASSUSDP1_LOCUS10332</name>
</gene>
<comment type="similarity">
    <text evidence="1">Belongs to the cyclin family.</text>
</comment>
<evidence type="ECO:0000256" key="2">
    <source>
        <dbReference type="SAM" id="MobiDB-lite"/>
    </source>
</evidence>
<dbReference type="InterPro" id="IPR036915">
    <property type="entry name" value="Cyclin-like_sf"/>
</dbReference>
<dbReference type="PANTHER" id="PTHR10177">
    <property type="entry name" value="CYCLINS"/>
    <property type="match status" value="1"/>
</dbReference>
<dbReference type="InterPro" id="IPR013763">
    <property type="entry name" value="Cyclin-like_dom"/>
</dbReference>
<reference evidence="4" key="1">
    <citation type="submission" date="2023-07" db="EMBL/GenBank/DDBJ databases">
        <authorList>
            <consortium name="AG Swart"/>
            <person name="Singh M."/>
            <person name="Singh A."/>
            <person name="Seah K."/>
            <person name="Emmerich C."/>
        </authorList>
    </citation>
    <scope>NUCLEOTIDE SEQUENCE</scope>
    <source>
        <strain evidence="4">DP1</strain>
    </source>
</reference>
<evidence type="ECO:0000313" key="5">
    <source>
        <dbReference type="Proteomes" id="UP001295684"/>
    </source>
</evidence>
<protein>
    <recommendedName>
        <fullName evidence="3">Cyclin-like domain-containing protein</fullName>
    </recommendedName>
</protein>
<feature type="region of interest" description="Disordered" evidence="2">
    <location>
        <begin position="16"/>
        <end position="41"/>
    </location>
</feature>
<dbReference type="AlphaFoldDB" id="A0AAD1ULI7"/>
<dbReference type="Proteomes" id="UP001295684">
    <property type="component" value="Unassembled WGS sequence"/>
</dbReference>
<dbReference type="InterPro" id="IPR006671">
    <property type="entry name" value="Cyclin_N"/>
</dbReference>
<sequence>MTKKISSIQAAAKAIMNNSASTISGGDAGKQRRKGEKISKRMDALETTSTAFSDSDKYSSNERLDRKVEKEIISPADHPFIALDRSQDVEMEFDSDHSFDSPMGLEQESVHSKVASTYGTKLLQNLINKQTKLYGDFGKHEIESSHRKQMIIWMDEVLTIFRCPADTFFLASHIMDRYLEETSEFLKLKDLHEIGIVCMFISSKYQEVDPLTLDLMIAKVAHGKLSSKQLLDRERKIASCLRFRFQVPNVFHFLEAYLEIYSPKFLSDDSVLLEENMIKIAKKCILEKRKAFNTLPSILALYVLHKALRSVYELDKKNVLIKEFMNLIKNELSSDEDLRSNCTKGDKNFA</sequence>
<dbReference type="InterPro" id="IPR039361">
    <property type="entry name" value="Cyclin"/>
</dbReference>
<dbReference type="SUPFAM" id="SSF47954">
    <property type="entry name" value="Cyclin-like"/>
    <property type="match status" value="1"/>
</dbReference>
<evidence type="ECO:0000256" key="1">
    <source>
        <dbReference type="RuleBase" id="RU000383"/>
    </source>
</evidence>
<accession>A0AAD1ULI7</accession>
<evidence type="ECO:0000259" key="3">
    <source>
        <dbReference type="SMART" id="SM00385"/>
    </source>
</evidence>